<name>A0ABW0VRB5_9BACL</name>
<evidence type="ECO:0000313" key="4">
    <source>
        <dbReference type="Proteomes" id="UP001596047"/>
    </source>
</evidence>
<dbReference type="InterPro" id="IPR048020">
    <property type="entry name" value="Transpos_IS3"/>
</dbReference>
<dbReference type="Pfam" id="PF01527">
    <property type="entry name" value="HTH_Tnp_1"/>
    <property type="match status" value="1"/>
</dbReference>
<comment type="caution">
    <text evidence="3">The sequence shown here is derived from an EMBL/GenBank/DDBJ whole genome shotgun (WGS) entry which is preliminary data.</text>
</comment>
<keyword evidence="4" id="KW-1185">Reference proteome</keyword>
<reference evidence="4" key="1">
    <citation type="journal article" date="2019" name="Int. J. Syst. Evol. Microbiol.">
        <title>The Global Catalogue of Microorganisms (GCM) 10K type strain sequencing project: providing services to taxonomists for standard genome sequencing and annotation.</title>
        <authorList>
            <consortium name="The Broad Institute Genomics Platform"/>
            <consortium name="The Broad Institute Genome Sequencing Center for Infectious Disease"/>
            <person name="Wu L."/>
            <person name="Ma J."/>
        </authorList>
    </citation>
    <scope>NUCLEOTIDE SEQUENCE [LARGE SCALE GENOMIC DNA]</scope>
    <source>
        <strain evidence="4">CGMCC 1.3240</strain>
    </source>
</reference>
<dbReference type="InterPro" id="IPR025948">
    <property type="entry name" value="HTH-like_dom"/>
</dbReference>
<dbReference type="InterPro" id="IPR050900">
    <property type="entry name" value="Transposase_IS3/IS150/IS904"/>
</dbReference>
<dbReference type="PANTHER" id="PTHR46889:SF4">
    <property type="entry name" value="TRANSPOSASE INSO FOR INSERTION SEQUENCE ELEMENT IS911B-RELATED"/>
    <property type="match status" value="1"/>
</dbReference>
<dbReference type="EMBL" id="JBHSOW010000014">
    <property type="protein sequence ID" value="MFC5648023.1"/>
    <property type="molecule type" value="Genomic_DNA"/>
</dbReference>
<dbReference type="RefSeq" id="WP_379186490.1">
    <property type="nucleotide sequence ID" value="NZ_JBHSOW010000014.1"/>
</dbReference>
<evidence type="ECO:0000256" key="1">
    <source>
        <dbReference type="SAM" id="Coils"/>
    </source>
</evidence>
<dbReference type="SUPFAM" id="SSF46689">
    <property type="entry name" value="Homeodomain-like"/>
    <property type="match status" value="1"/>
</dbReference>
<accession>A0ABW0VRB5</accession>
<sequence length="237" mass="27345">MGQRKKFDKAFKEQVVLRILANESTVGDAAKELDVHYTTVRDWVRTYKRDGEGAFPGSGNLKLENEEMRKLRKQLVELKEENEILKKAAAYFAKNLKVITFKFIYEHRFEFRIAKMCQVLNVSRSGYYAHLARPESRRSIANRELLDTIKEIHTNSRRVYGSPQITKNLPPNQKASRGRVARLMQAHGIRSKVVKKYKATTNSSHNLPVADNIVNQNFTTSKPNEKWLSDITYSTPS</sequence>
<feature type="coiled-coil region" evidence="1">
    <location>
        <begin position="61"/>
        <end position="88"/>
    </location>
</feature>
<dbReference type="InterPro" id="IPR002514">
    <property type="entry name" value="Transposase_8"/>
</dbReference>
<evidence type="ECO:0000259" key="2">
    <source>
        <dbReference type="Pfam" id="PF13276"/>
    </source>
</evidence>
<proteinExistence type="predicted"/>
<evidence type="ECO:0000313" key="3">
    <source>
        <dbReference type="EMBL" id="MFC5648023.1"/>
    </source>
</evidence>
<feature type="domain" description="HTH-like" evidence="2">
    <location>
        <begin position="143"/>
        <end position="197"/>
    </location>
</feature>
<dbReference type="NCBIfam" id="NF033516">
    <property type="entry name" value="transpos_IS3"/>
    <property type="match status" value="1"/>
</dbReference>
<organism evidence="3 4">
    <name type="scientific">Paenibacillus solisilvae</name>
    <dbReference type="NCBI Taxonomy" id="2486751"/>
    <lineage>
        <taxon>Bacteria</taxon>
        <taxon>Bacillati</taxon>
        <taxon>Bacillota</taxon>
        <taxon>Bacilli</taxon>
        <taxon>Bacillales</taxon>
        <taxon>Paenibacillaceae</taxon>
        <taxon>Paenibacillus</taxon>
    </lineage>
</organism>
<keyword evidence="1" id="KW-0175">Coiled coil</keyword>
<dbReference type="InterPro" id="IPR009057">
    <property type="entry name" value="Homeodomain-like_sf"/>
</dbReference>
<gene>
    <name evidence="3" type="ORF">ACFPYJ_02600</name>
</gene>
<dbReference type="Gene3D" id="1.10.10.60">
    <property type="entry name" value="Homeodomain-like"/>
    <property type="match status" value="1"/>
</dbReference>
<protein>
    <submittedName>
        <fullName evidence="3">IS3 family transposase</fullName>
    </submittedName>
</protein>
<dbReference type="Pfam" id="PF13276">
    <property type="entry name" value="HTH_21"/>
    <property type="match status" value="1"/>
</dbReference>
<dbReference type="Proteomes" id="UP001596047">
    <property type="component" value="Unassembled WGS sequence"/>
</dbReference>
<dbReference type="PANTHER" id="PTHR46889">
    <property type="entry name" value="TRANSPOSASE INSF FOR INSERTION SEQUENCE IS3B-RELATED"/>
    <property type="match status" value="1"/>
</dbReference>